<dbReference type="Pfam" id="PF06458">
    <property type="entry name" value="MucBP"/>
    <property type="match status" value="2"/>
</dbReference>
<gene>
    <name evidence="4" type="ORF">FD27_GL001460</name>
</gene>
<accession>A0A0R1PDY1</accession>
<dbReference type="InterPro" id="IPR009459">
    <property type="entry name" value="MucBP_dom"/>
</dbReference>
<proteinExistence type="predicted"/>
<evidence type="ECO:0000259" key="3">
    <source>
        <dbReference type="Pfam" id="PF06458"/>
    </source>
</evidence>
<dbReference type="EMBL" id="AZER01000002">
    <property type="protein sequence ID" value="KRL28804.1"/>
    <property type="molecule type" value="Genomic_DNA"/>
</dbReference>
<feature type="compositionally biased region" description="Basic and acidic residues" evidence="2">
    <location>
        <begin position="405"/>
        <end position="426"/>
    </location>
</feature>
<dbReference type="PATRIC" id="fig|1423746.3.peg.1490"/>
<feature type="compositionally biased region" description="Low complexity" evidence="2">
    <location>
        <begin position="355"/>
        <end position="403"/>
    </location>
</feature>
<feature type="region of interest" description="Disordered" evidence="2">
    <location>
        <begin position="355"/>
        <end position="437"/>
    </location>
</feature>
<reference evidence="4 5" key="1">
    <citation type="journal article" date="2015" name="Genome Announc.">
        <title>Expanding the biotechnology potential of lactobacilli through comparative genomics of 213 strains and associated genera.</title>
        <authorList>
            <person name="Sun Z."/>
            <person name="Harris H.M."/>
            <person name="McCann A."/>
            <person name="Guo C."/>
            <person name="Argimon S."/>
            <person name="Zhang W."/>
            <person name="Yang X."/>
            <person name="Jeffery I.B."/>
            <person name="Cooney J.C."/>
            <person name="Kagawa T.F."/>
            <person name="Liu W."/>
            <person name="Song Y."/>
            <person name="Salvetti E."/>
            <person name="Wrobel A."/>
            <person name="Rasinkangas P."/>
            <person name="Parkhill J."/>
            <person name="Rea M.C."/>
            <person name="O'Sullivan O."/>
            <person name="Ritari J."/>
            <person name="Douillard F.P."/>
            <person name="Paul Ross R."/>
            <person name="Yang R."/>
            <person name="Briner A.E."/>
            <person name="Felis G.E."/>
            <person name="de Vos W.M."/>
            <person name="Barrangou R."/>
            <person name="Klaenhammer T.R."/>
            <person name="Caufield P.W."/>
            <person name="Cui Y."/>
            <person name="Zhang H."/>
            <person name="O'Toole P.W."/>
        </authorList>
    </citation>
    <scope>NUCLEOTIDE SEQUENCE [LARGE SCALE GENOMIC DNA]</scope>
    <source>
        <strain evidence="4 5">DSM 13145</strain>
    </source>
</reference>
<protein>
    <recommendedName>
        <fullName evidence="3">MucBP domain-containing protein</fullName>
    </recommendedName>
</protein>
<keyword evidence="5" id="KW-1185">Reference proteome</keyword>
<evidence type="ECO:0000256" key="2">
    <source>
        <dbReference type="SAM" id="MobiDB-lite"/>
    </source>
</evidence>
<name>A0A0R1PDY1_9LACO</name>
<dbReference type="STRING" id="1423746.FD27_GL001460"/>
<feature type="domain" description="MucBP" evidence="3">
    <location>
        <begin position="86"/>
        <end position="172"/>
    </location>
</feature>
<feature type="domain" description="MucBP" evidence="3">
    <location>
        <begin position="266"/>
        <end position="348"/>
    </location>
</feature>
<organism evidence="4 5">
    <name type="scientific">Limosilactobacillus frumenti DSM 13145</name>
    <dbReference type="NCBI Taxonomy" id="1423746"/>
    <lineage>
        <taxon>Bacteria</taxon>
        <taxon>Bacillati</taxon>
        <taxon>Bacillota</taxon>
        <taxon>Bacilli</taxon>
        <taxon>Lactobacillales</taxon>
        <taxon>Lactobacillaceae</taxon>
        <taxon>Limosilactobacillus</taxon>
    </lineage>
</organism>
<comment type="caution">
    <text evidence="4">The sequence shown here is derived from an EMBL/GenBank/DDBJ whole genome shotgun (WGS) entry which is preliminary data.</text>
</comment>
<keyword evidence="1" id="KW-0677">Repeat</keyword>
<dbReference type="Proteomes" id="UP000051445">
    <property type="component" value="Unassembled WGS sequence"/>
</dbReference>
<evidence type="ECO:0000313" key="4">
    <source>
        <dbReference type="EMBL" id="KRL28804.1"/>
    </source>
</evidence>
<evidence type="ECO:0000313" key="5">
    <source>
        <dbReference type="Proteomes" id="UP000051445"/>
    </source>
</evidence>
<evidence type="ECO:0000256" key="1">
    <source>
        <dbReference type="ARBA" id="ARBA00022737"/>
    </source>
</evidence>
<dbReference type="AlphaFoldDB" id="A0A0R1PDY1"/>
<sequence length="466" mass="51768">MWDDINNKPIFLGNEKRPGFNKNTGTYTITGKPGSSMTDLTLAIPGYKLLNFNDVYSHFKKGDDVFQYLIPNENTTLTLHYVPLSPIQVNYIDEDTGKKIAVSVLPTDWAVPDSGAYINGDEKAPSASKYMVNGLEISGYDLVSSKSVSGTVGQVQISKDNPNPITINFYYKRNGQFKTTQSLDNENGQVIGTKWSTMPGYFSVSGVYGLKYSDDNGDVNAKINELIKKYADQGFTYLGFVGTHDNNDYYNYRQAGIWLHFVPNKNVIVNYVDENGKPLATSDILSRNSNNPNQKNNGIDENNYWYPSGEWQAIAKTINGYTLDTSKTPAKISGKFNSLMQSITFVYKLVNNPKKPVNPKQPVKPTQPAKPAKPAKPSQPKTKTPAKPVKPTQPTKPTQLIKTNVNEKKTVSLVNDKEKIPSKNREALPQTGENNSQSQTMSFIGILLAMFGSSLGFLDIKKRHND</sequence>
<dbReference type="Gene3D" id="3.10.20.320">
    <property type="entry name" value="Putative peptidoglycan bound protein (lpxtg motif)"/>
    <property type="match status" value="2"/>
</dbReference>